<name>A0A6J2J9T0_BOMMA</name>
<dbReference type="InterPro" id="IPR020479">
    <property type="entry name" value="HD_metazoa"/>
</dbReference>
<dbReference type="Proteomes" id="UP000504629">
    <property type="component" value="Unplaced"/>
</dbReference>
<dbReference type="GO" id="GO:0000978">
    <property type="term" value="F:RNA polymerase II cis-regulatory region sequence-specific DNA binding"/>
    <property type="evidence" value="ECO:0007669"/>
    <property type="project" value="TreeGrafter"/>
</dbReference>
<feature type="domain" description="Homeobox" evidence="8">
    <location>
        <begin position="172"/>
        <end position="232"/>
    </location>
</feature>
<feature type="region of interest" description="Disordered" evidence="7">
    <location>
        <begin position="232"/>
        <end position="255"/>
    </location>
</feature>
<evidence type="ECO:0000259" key="8">
    <source>
        <dbReference type="PROSITE" id="PS50071"/>
    </source>
</evidence>
<dbReference type="GO" id="GO:0005634">
    <property type="term" value="C:nucleus"/>
    <property type="evidence" value="ECO:0007669"/>
    <property type="project" value="UniProtKB-SubCell"/>
</dbReference>
<organism evidence="9 10">
    <name type="scientific">Bombyx mandarina</name>
    <name type="common">Wild silk moth</name>
    <name type="synonym">Wild silkworm</name>
    <dbReference type="NCBI Taxonomy" id="7092"/>
    <lineage>
        <taxon>Eukaryota</taxon>
        <taxon>Metazoa</taxon>
        <taxon>Ecdysozoa</taxon>
        <taxon>Arthropoda</taxon>
        <taxon>Hexapoda</taxon>
        <taxon>Insecta</taxon>
        <taxon>Pterygota</taxon>
        <taxon>Neoptera</taxon>
        <taxon>Endopterygota</taxon>
        <taxon>Lepidoptera</taxon>
        <taxon>Glossata</taxon>
        <taxon>Ditrysia</taxon>
        <taxon>Bombycoidea</taxon>
        <taxon>Bombycidae</taxon>
        <taxon>Bombycinae</taxon>
        <taxon>Bombyx</taxon>
    </lineage>
</organism>
<evidence type="ECO:0000256" key="3">
    <source>
        <dbReference type="ARBA" id="ARBA00023155"/>
    </source>
</evidence>
<feature type="DNA-binding region" description="Homeobox" evidence="5">
    <location>
        <begin position="17"/>
        <end position="76"/>
    </location>
</feature>
<reference evidence="10" key="1">
    <citation type="submission" date="2025-08" db="UniProtKB">
        <authorList>
            <consortium name="RefSeq"/>
        </authorList>
    </citation>
    <scope>IDENTIFICATION</scope>
    <source>
        <tissue evidence="10">Silk gland</tissue>
    </source>
</reference>
<dbReference type="InterPro" id="IPR017970">
    <property type="entry name" value="Homeobox_CS"/>
</dbReference>
<sequence>MEKHCYKQSNNEGANKPKRVRTAFTSKQMAELEQEYTSTKYLDRARRLELVEILQLNERTIKIWFQNRNMKEKEILTDHLEVKLERELNSAIADPKPGCKRRRTSSYNHQEQSNLSSAMPVSPVLNNTEAQHEKNNANGANDFIFHDVHVHDVSNTNNANGLSAKTNNRDAKKPKRVRTAFTSKQMAELEQEYTRIEYLDRARCLELAEILQLNERTIKVWFQNKRMKEKEMTEHLEESEETSTTASSPDISPLPVYHNNTCNVLMVTERN</sequence>
<evidence type="ECO:0000256" key="4">
    <source>
        <dbReference type="ARBA" id="ARBA00023242"/>
    </source>
</evidence>
<feature type="compositionally biased region" description="Polar residues" evidence="7">
    <location>
        <begin position="105"/>
        <end position="121"/>
    </location>
</feature>
<dbReference type="CDD" id="cd00086">
    <property type="entry name" value="homeodomain"/>
    <property type="match status" value="2"/>
</dbReference>
<accession>A0A6J2J9T0</accession>
<protein>
    <submittedName>
        <fullName evidence="10">Homeobox protein Hox-D3-like</fullName>
    </submittedName>
</protein>
<feature type="region of interest" description="Disordered" evidence="7">
    <location>
        <begin position="93"/>
        <end position="121"/>
    </location>
</feature>
<dbReference type="GeneID" id="114239902"/>
<evidence type="ECO:0000256" key="2">
    <source>
        <dbReference type="ARBA" id="ARBA00023125"/>
    </source>
</evidence>
<dbReference type="RefSeq" id="XP_028026131.1">
    <property type="nucleotide sequence ID" value="XM_028170330.1"/>
</dbReference>
<keyword evidence="3 5" id="KW-0371">Homeobox</keyword>
<comment type="subcellular location">
    <subcellularLocation>
        <location evidence="1 5 6">Nucleus</location>
    </subcellularLocation>
</comment>
<keyword evidence="4 5" id="KW-0539">Nucleus</keyword>
<keyword evidence="9" id="KW-1185">Reference proteome</keyword>
<dbReference type="PROSITE" id="PS50071">
    <property type="entry name" value="HOMEOBOX_2"/>
    <property type="match status" value="2"/>
</dbReference>
<dbReference type="SMART" id="SM00389">
    <property type="entry name" value="HOX"/>
    <property type="match status" value="2"/>
</dbReference>
<dbReference type="PANTHER" id="PTHR45664">
    <property type="entry name" value="PROTEIN ZERKNUELLT 1-RELATED"/>
    <property type="match status" value="1"/>
</dbReference>
<dbReference type="PRINTS" id="PR00024">
    <property type="entry name" value="HOMEOBOX"/>
</dbReference>
<dbReference type="SUPFAM" id="SSF46689">
    <property type="entry name" value="Homeodomain-like"/>
    <property type="match status" value="2"/>
</dbReference>
<dbReference type="PANTHER" id="PTHR45664:SF19">
    <property type="entry name" value="AGAP002372-PA"/>
    <property type="match status" value="1"/>
</dbReference>
<evidence type="ECO:0000256" key="1">
    <source>
        <dbReference type="ARBA" id="ARBA00004123"/>
    </source>
</evidence>
<dbReference type="KEGG" id="bman:114239902"/>
<evidence type="ECO:0000256" key="6">
    <source>
        <dbReference type="RuleBase" id="RU000682"/>
    </source>
</evidence>
<evidence type="ECO:0000313" key="9">
    <source>
        <dbReference type="Proteomes" id="UP000504629"/>
    </source>
</evidence>
<evidence type="ECO:0000313" key="10">
    <source>
        <dbReference type="RefSeq" id="XP_028026131.1"/>
    </source>
</evidence>
<feature type="region of interest" description="Disordered" evidence="7">
    <location>
        <begin position="156"/>
        <end position="178"/>
    </location>
</feature>
<dbReference type="PROSITE" id="PS00027">
    <property type="entry name" value="HOMEOBOX_1"/>
    <property type="match status" value="2"/>
</dbReference>
<feature type="compositionally biased region" description="Polar residues" evidence="7">
    <location>
        <begin position="156"/>
        <end position="166"/>
    </location>
</feature>
<dbReference type="AlphaFoldDB" id="A0A6J2J9T0"/>
<evidence type="ECO:0000256" key="5">
    <source>
        <dbReference type="PROSITE-ProRule" id="PRU00108"/>
    </source>
</evidence>
<gene>
    <name evidence="10" type="primary">LOC114239902</name>
</gene>
<keyword evidence="2 5" id="KW-0238">DNA-binding</keyword>
<proteinExistence type="predicted"/>
<dbReference type="OrthoDB" id="6159439at2759"/>
<dbReference type="Gene3D" id="1.10.10.60">
    <property type="entry name" value="Homeodomain-like"/>
    <property type="match status" value="2"/>
</dbReference>
<feature type="DNA-binding region" description="Homeobox" evidence="5">
    <location>
        <begin position="174"/>
        <end position="233"/>
    </location>
</feature>
<evidence type="ECO:0000256" key="7">
    <source>
        <dbReference type="SAM" id="MobiDB-lite"/>
    </source>
</evidence>
<dbReference type="InterPro" id="IPR001356">
    <property type="entry name" value="HD"/>
</dbReference>
<dbReference type="GO" id="GO:0000981">
    <property type="term" value="F:DNA-binding transcription factor activity, RNA polymerase II-specific"/>
    <property type="evidence" value="ECO:0007669"/>
    <property type="project" value="InterPro"/>
</dbReference>
<feature type="domain" description="Homeobox" evidence="8">
    <location>
        <begin position="15"/>
        <end position="75"/>
    </location>
</feature>
<dbReference type="Pfam" id="PF00046">
    <property type="entry name" value="Homeodomain"/>
    <property type="match status" value="2"/>
</dbReference>
<dbReference type="InterPro" id="IPR009057">
    <property type="entry name" value="Homeodomain-like_sf"/>
</dbReference>